<comment type="caution">
    <text evidence="3">The sequence shown here is derived from an EMBL/GenBank/DDBJ whole genome shotgun (WGS) entry which is preliminary data.</text>
</comment>
<keyword evidence="4" id="KW-1185">Reference proteome</keyword>
<protein>
    <submittedName>
        <fullName evidence="3">Uncharacterized protein</fullName>
    </submittedName>
</protein>
<feature type="region of interest" description="Disordered" evidence="1">
    <location>
        <begin position="52"/>
        <end position="74"/>
    </location>
</feature>
<accession>A0AAE0JT52</accession>
<dbReference type="AlphaFoldDB" id="A0AAE0JT52"/>
<keyword evidence="2" id="KW-0812">Transmembrane</keyword>
<feature type="compositionally biased region" description="Basic and acidic residues" evidence="1">
    <location>
        <begin position="104"/>
        <end position="125"/>
    </location>
</feature>
<sequence>MCLAAVFVGFVVGSADLDGYWFGTSTLMSLGGGGMGLGVGSFLYVPIHRPARHSKRRPGHTSVDPGEGSGPEDGIRARTACLGRRLRMASLLMIGLGPVLTNTSHRDWHGDDRPTRETAKRRDRVDEDLSITQSLIGEGDLHAQAATVVTPRLDCPHCGHTA</sequence>
<keyword evidence="2" id="KW-1133">Transmembrane helix</keyword>
<proteinExistence type="predicted"/>
<evidence type="ECO:0000256" key="1">
    <source>
        <dbReference type="SAM" id="MobiDB-lite"/>
    </source>
</evidence>
<reference evidence="3" key="1">
    <citation type="journal article" date="2023" name="Mol. Phylogenet. Evol.">
        <title>Genome-scale phylogeny and comparative genomics of the fungal order Sordariales.</title>
        <authorList>
            <person name="Hensen N."/>
            <person name="Bonometti L."/>
            <person name="Westerberg I."/>
            <person name="Brannstrom I.O."/>
            <person name="Guillou S."/>
            <person name="Cros-Aarteil S."/>
            <person name="Calhoun S."/>
            <person name="Haridas S."/>
            <person name="Kuo A."/>
            <person name="Mondo S."/>
            <person name="Pangilinan J."/>
            <person name="Riley R."/>
            <person name="LaButti K."/>
            <person name="Andreopoulos B."/>
            <person name="Lipzen A."/>
            <person name="Chen C."/>
            <person name="Yan M."/>
            <person name="Daum C."/>
            <person name="Ng V."/>
            <person name="Clum A."/>
            <person name="Steindorff A."/>
            <person name="Ohm R.A."/>
            <person name="Martin F."/>
            <person name="Silar P."/>
            <person name="Natvig D.O."/>
            <person name="Lalanne C."/>
            <person name="Gautier V."/>
            <person name="Ament-Velasquez S.L."/>
            <person name="Kruys A."/>
            <person name="Hutchinson M.I."/>
            <person name="Powell A.J."/>
            <person name="Barry K."/>
            <person name="Miller A.N."/>
            <person name="Grigoriev I.V."/>
            <person name="Debuchy R."/>
            <person name="Gladieux P."/>
            <person name="Hiltunen Thoren M."/>
            <person name="Johannesson H."/>
        </authorList>
    </citation>
    <scope>NUCLEOTIDE SEQUENCE</scope>
    <source>
        <strain evidence="3">CBS 958.72</strain>
    </source>
</reference>
<evidence type="ECO:0000313" key="3">
    <source>
        <dbReference type="EMBL" id="KAK3358502.1"/>
    </source>
</evidence>
<gene>
    <name evidence="3" type="ORF">B0T24DRAFT_134793</name>
</gene>
<organism evidence="3 4">
    <name type="scientific">Lasiosphaeria ovina</name>
    <dbReference type="NCBI Taxonomy" id="92902"/>
    <lineage>
        <taxon>Eukaryota</taxon>
        <taxon>Fungi</taxon>
        <taxon>Dikarya</taxon>
        <taxon>Ascomycota</taxon>
        <taxon>Pezizomycotina</taxon>
        <taxon>Sordariomycetes</taxon>
        <taxon>Sordariomycetidae</taxon>
        <taxon>Sordariales</taxon>
        <taxon>Lasiosphaeriaceae</taxon>
        <taxon>Lasiosphaeria</taxon>
    </lineage>
</organism>
<reference evidence="3" key="2">
    <citation type="submission" date="2023-06" db="EMBL/GenBank/DDBJ databases">
        <authorList>
            <consortium name="Lawrence Berkeley National Laboratory"/>
            <person name="Haridas S."/>
            <person name="Hensen N."/>
            <person name="Bonometti L."/>
            <person name="Westerberg I."/>
            <person name="Brannstrom I.O."/>
            <person name="Guillou S."/>
            <person name="Cros-Aarteil S."/>
            <person name="Calhoun S."/>
            <person name="Kuo A."/>
            <person name="Mondo S."/>
            <person name="Pangilinan J."/>
            <person name="Riley R."/>
            <person name="Labutti K."/>
            <person name="Andreopoulos B."/>
            <person name="Lipzen A."/>
            <person name="Chen C."/>
            <person name="Yanf M."/>
            <person name="Daum C."/>
            <person name="Ng V."/>
            <person name="Clum A."/>
            <person name="Steindorff A."/>
            <person name="Ohm R."/>
            <person name="Martin F."/>
            <person name="Silar P."/>
            <person name="Natvig D."/>
            <person name="Lalanne C."/>
            <person name="Gautier V."/>
            <person name="Ament-Velasquez S.L."/>
            <person name="Kruys A."/>
            <person name="Hutchinson M.I."/>
            <person name="Powell A.J."/>
            <person name="Barry K."/>
            <person name="Miller A.N."/>
            <person name="Grigoriev I.V."/>
            <person name="Debuchy R."/>
            <person name="Gladieux P."/>
            <person name="Thoren M.H."/>
            <person name="Johannesson H."/>
        </authorList>
    </citation>
    <scope>NUCLEOTIDE SEQUENCE</scope>
    <source>
        <strain evidence="3">CBS 958.72</strain>
    </source>
</reference>
<dbReference type="Proteomes" id="UP001287356">
    <property type="component" value="Unassembled WGS sequence"/>
</dbReference>
<feature type="transmembrane region" description="Helical" evidence="2">
    <location>
        <begin position="27"/>
        <end position="47"/>
    </location>
</feature>
<keyword evidence="2" id="KW-0472">Membrane</keyword>
<feature type="region of interest" description="Disordered" evidence="1">
    <location>
        <begin position="103"/>
        <end position="125"/>
    </location>
</feature>
<evidence type="ECO:0000256" key="2">
    <source>
        <dbReference type="SAM" id="Phobius"/>
    </source>
</evidence>
<dbReference type="EMBL" id="JAULSN010000016">
    <property type="protein sequence ID" value="KAK3358502.1"/>
    <property type="molecule type" value="Genomic_DNA"/>
</dbReference>
<name>A0AAE0JT52_9PEZI</name>
<evidence type="ECO:0000313" key="4">
    <source>
        <dbReference type="Proteomes" id="UP001287356"/>
    </source>
</evidence>